<dbReference type="Proteomes" id="UP000887566">
    <property type="component" value="Unplaced"/>
</dbReference>
<feature type="compositionally biased region" description="Basic and acidic residues" evidence="1">
    <location>
        <begin position="68"/>
        <end position="80"/>
    </location>
</feature>
<feature type="region of interest" description="Disordered" evidence="1">
    <location>
        <begin position="40"/>
        <end position="80"/>
    </location>
</feature>
<evidence type="ECO:0000256" key="1">
    <source>
        <dbReference type="SAM" id="MobiDB-lite"/>
    </source>
</evidence>
<evidence type="ECO:0000313" key="2">
    <source>
        <dbReference type="Proteomes" id="UP000887566"/>
    </source>
</evidence>
<evidence type="ECO:0000313" key="3">
    <source>
        <dbReference type="WBParaSite" id="PSAMB.scaffold8381size6277.g31344.t1"/>
    </source>
</evidence>
<feature type="region of interest" description="Disordered" evidence="1">
    <location>
        <begin position="93"/>
        <end position="123"/>
    </location>
</feature>
<dbReference type="AlphaFoldDB" id="A0A914XFV6"/>
<name>A0A914XFV6_9BILA</name>
<protein>
    <submittedName>
        <fullName evidence="3">Uncharacterized protein</fullName>
    </submittedName>
</protein>
<dbReference type="WBParaSite" id="PSAMB.scaffold8381size6277.g31344.t1">
    <property type="protein sequence ID" value="PSAMB.scaffold8381size6277.g31344.t1"/>
    <property type="gene ID" value="PSAMB.scaffold8381size6277.g31344"/>
</dbReference>
<organism evidence="2 3">
    <name type="scientific">Plectus sambesii</name>
    <dbReference type="NCBI Taxonomy" id="2011161"/>
    <lineage>
        <taxon>Eukaryota</taxon>
        <taxon>Metazoa</taxon>
        <taxon>Ecdysozoa</taxon>
        <taxon>Nematoda</taxon>
        <taxon>Chromadorea</taxon>
        <taxon>Plectida</taxon>
        <taxon>Plectina</taxon>
        <taxon>Plectoidea</taxon>
        <taxon>Plectidae</taxon>
        <taxon>Plectus</taxon>
    </lineage>
</organism>
<sequence>MTDETHALMESGQAIASGAAFRAPSTILRSVATLMAYTVENRGRRRRRQVITSRPEAAPKRKKKTAGRTKEKEDRESLFAPEKTRLCAKVGAASAAGRSERRTRTCPIVNERPPIAPSWRDDGRRRVLRNDILTPCRRPGPQR</sequence>
<accession>A0A914XFV6</accession>
<keyword evidence="2" id="KW-1185">Reference proteome</keyword>
<reference evidence="3" key="1">
    <citation type="submission" date="2022-11" db="UniProtKB">
        <authorList>
            <consortium name="WormBaseParasite"/>
        </authorList>
    </citation>
    <scope>IDENTIFICATION</scope>
</reference>
<proteinExistence type="predicted"/>